<evidence type="ECO:0000313" key="2">
    <source>
        <dbReference type="EMBL" id="GAA2733716.1"/>
    </source>
</evidence>
<dbReference type="PANTHER" id="PTHR33221">
    <property type="entry name" value="WINGED HELIX-TURN-HELIX TRANSCRIPTIONAL REGULATOR, RRF2 FAMILY"/>
    <property type="match status" value="1"/>
</dbReference>
<dbReference type="NCBIfam" id="TIGR00738">
    <property type="entry name" value="rrf2_super"/>
    <property type="match status" value="1"/>
</dbReference>
<protein>
    <submittedName>
        <fullName evidence="2">Rrf2 family transcriptional regulator</fullName>
    </submittedName>
</protein>
<evidence type="ECO:0000256" key="1">
    <source>
        <dbReference type="ARBA" id="ARBA00023125"/>
    </source>
</evidence>
<gene>
    <name evidence="2" type="ORF">GCM10010439_54390</name>
</gene>
<dbReference type="EMBL" id="BAAATZ010000026">
    <property type="protein sequence ID" value="GAA2733716.1"/>
    <property type="molecule type" value="Genomic_DNA"/>
</dbReference>
<keyword evidence="3" id="KW-1185">Reference proteome</keyword>
<organism evidence="2 3">
    <name type="scientific">Actinocorallia aurantiaca</name>
    <dbReference type="NCBI Taxonomy" id="46204"/>
    <lineage>
        <taxon>Bacteria</taxon>
        <taxon>Bacillati</taxon>
        <taxon>Actinomycetota</taxon>
        <taxon>Actinomycetes</taxon>
        <taxon>Streptosporangiales</taxon>
        <taxon>Thermomonosporaceae</taxon>
        <taxon>Actinocorallia</taxon>
    </lineage>
</organism>
<proteinExistence type="predicted"/>
<accession>A0ABN3UIT8</accession>
<dbReference type="PANTHER" id="PTHR33221:SF5">
    <property type="entry name" value="HTH-TYPE TRANSCRIPTIONAL REGULATOR ISCR"/>
    <property type="match status" value="1"/>
</dbReference>
<dbReference type="Proteomes" id="UP001501842">
    <property type="component" value="Unassembled WGS sequence"/>
</dbReference>
<dbReference type="Gene3D" id="1.10.10.10">
    <property type="entry name" value="Winged helix-like DNA-binding domain superfamily/Winged helix DNA-binding domain"/>
    <property type="match status" value="1"/>
</dbReference>
<dbReference type="InterPro" id="IPR036388">
    <property type="entry name" value="WH-like_DNA-bd_sf"/>
</dbReference>
<name>A0ABN3UIT8_9ACTN</name>
<dbReference type="InterPro" id="IPR030489">
    <property type="entry name" value="TR_Rrf2-type_CS"/>
</dbReference>
<sequence>MRLSARVDYALRAAAELAAAAETSTGGHPVTAVQLAEAQQIPPKFLENILGQLRRSGIIRSQRGPDGGYWLARSAEEISLADIIRAIDGPLLGVRGERPEDVGYSGAARPLQEVWIALRASERAILELVTLDHIARGALPESVQQLTEDPKAWTKPVFFA</sequence>
<dbReference type="Pfam" id="PF02082">
    <property type="entry name" value="Rrf2"/>
    <property type="match status" value="1"/>
</dbReference>
<dbReference type="InterPro" id="IPR036390">
    <property type="entry name" value="WH_DNA-bd_sf"/>
</dbReference>
<dbReference type="PROSITE" id="PS01332">
    <property type="entry name" value="HTH_RRF2_1"/>
    <property type="match status" value="1"/>
</dbReference>
<dbReference type="SUPFAM" id="SSF46785">
    <property type="entry name" value="Winged helix' DNA-binding domain"/>
    <property type="match status" value="1"/>
</dbReference>
<dbReference type="PROSITE" id="PS51197">
    <property type="entry name" value="HTH_RRF2_2"/>
    <property type="match status" value="1"/>
</dbReference>
<dbReference type="RefSeq" id="WP_344454242.1">
    <property type="nucleotide sequence ID" value="NZ_BAAATZ010000026.1"/>
</dbReference>
<evidence type="ECO:0000313" key="3">
    <source>
        <dbReference type="Proteomes" id="UP001501842"/>
    </source>
</evidence>
<dbReference type="InterPro" id="IPR000944">
    <property type="entry name" value="Tscrpt_reg_Rrf2"/>
</dbReference>
<keyword evidence="1" id="KW-0238">DNA-binding</keyword>
<comment type="caution">
    <text evidence="2">The sequence shown here is derived from an EMBL/GenBank/DDBJ whole genome shotgun (WGS) entry which is preliminary data.</text>
</comment>
<reference evidence="2 3" key="1">
    <citation type="journal article" date="2019" name="Int. J. Syst. Evol. Microbiol.">
        <title>The Global Catalogue of Microorganisms (GCM) 10K type strain sequencing project: providing services to taxonomists for standard genome sequencing and annotation.</title>
        <authorList>
            <consortium name="The Broad Institute Genomics Platform"/>
            <consortium name="The Broad Institute Genome Sequencing Center for Infectious Disease"/>
            <person name="Wu L."/>
            <person name="Ma J."/>
        </authorList>
    </citation>
    <scope>NUCLEOTIDE SEQUENCE [LARGE SCALE GENOMIC DNA]</scope>
    <source>
        <strain evidence="2 3">JCM 8201</strain>
    </source>
</reference>